<evidence type="ECO:0000313" key="11">
    <source>
        <dbReference type="EMBL" id="RXK09644.1"/>
    </source>
</evidence>
<feature type="transmembrane region" description="Helical" evidence="9">
    <location>
        <begin position="283"/>
        <end position="304"/>
    </location>
</feature>
<dbReference type="Proteomes" id="UP000289193">
    <property type="component" value="Unassembled WGS sequence"/>
</dbReference>
<dbReference type="SUPFAM" id="SSF55874">
    <property type="entry name" value="ATPase domain of HSP90 chaperone/DNA topoisomerase II/histidine kinase"/>
    <property type="match status" value="1"/>
</dbReference>
<dbReference type="EMBL" id="PDKM01000005">
    <property type="protein sequence ID" value="RXK09644.1"/>
    <property type="molecule type" value="Genomic_DNA"/>
</dbReference>
<protein>
    <recommendedName>
        <fullName evidence="2">histidine kinase</fullName>
        <ecNumber evidence="2">2.7.13.3</ecNumber>
    </recommendedName>
</protein>
<keyword evidence="4" id="KW-0808">Transferase</keyword>
<dbReference type="GO" id="GO:0004673">
    <property type="term" value="F:protein histidine kinase activity"/>
    <property type="evidence" value="ECO:0007669"/>
    <property type="project" value="UniProtKB-EC"/>
</dbReference>
<keyword evidence="7" id="KW-0067">ATP-binding</keyword>
<evidence type="ECO:0000256" key="8">
    <source>
        <dbReference type="SAM" id="Coils"/>
    </source>
</evidence>
<keyword evidence="6 11" id="KW-0418">Kinase</keyword>
<evidence type="ECO:0000259" key="10">
    <source>
        <dbReference type="PROSITE" id="PS50109"/>
    </source>
</evidence>
<keyword evidence="8" id="KW-0175">Coiled coil</keyword>
<evidence type="ECO:0000256" key="7">
    <source>
        <dbReference type="ARBA" id="ARBA00022840"/>
    </source>
</evidence>
<evidence type="ECO:0000256" key="4">
    <source>
        <dbReference type="ARBA" id="ARBA00022679"/>
    </source>
</evidence>
<keyword evidence="9" id="KW-1133">Transmembrane helix</keyword>
<keyword evidence="9" id="KW-0812">Transmembrane</keyword>
<dbReference type="PANTHER" id="PTHR41523:SF8">
    <property type="entry name" value="ETHYLENE RESPONSE SENSOR PROTEIN"/>
    <property type="match status" value="1"/>
</dbReference>
<dbReference type="GO" id="GO:0005524">
    <property type="term" value="F:ATP binding"/>
    <property type="evidence" value="ECO:0007669"/>
    <property type="project" value="UniProtKB-KW"/>
</dbReference>
<evidence type="ECO:0000256" key="5">
    <source>
        <dbReference type="ARBA" id="ARBA00022741"/>
    </source>
</evidence>
<feature type="transmembrane region" description="Helical" evidence="9">
    <location>
        <begin position="192"/>
        <end position="216"/>
    </location>
</feature>
<dbReference type="Pfam" id="PF07568">
    <property type="entry name" value="HisKA_2"/>
    <property type="match status" value="1"/>
</dbReference>
<dbReference type="InterPro" id="IPR005467">
    <property type="entry name" value="His_kinase_dom"/>
</dbReference>
<dbReference type="Gene3D" id="2.60.40.2380">
    <property type="match status" value="1"/>
</dbReference>
<dbReference type="Pfam" id="PF07695">
    <property type="entry name" value="7TMR-DISM_7TM"/>
    <property type="match status" value="1"/>
</dbReference>
<comment type="catalytic activity">
    <reaction evidence="1">
        <text>ATP + protein L-histidine = ADP + protein N-phospho-L-histidine.</text>
        <dbReference type="EC" id="2.7.13.3"/>
    </reaction>
</comment>
<evidence type="ECO:0000256" key="3">
    <source>
        <dbReference type="ARBA" id="ARBA00022553"/>
    </source>
</evidence>
<keyword evidence="12" id="KW-1185">Reference proteome</keyword>
<dbReference type="Gene3D" id="3.30.450.20">
    <property type="entry name" value="PAS domain"/>
    <property type="match status" value="1"/>
</dbReference>
<reference evidence="11 12" key="1">
    <citation type="submission" date="2017-10" db="EMBL/GenBank/DDBJ databases">
        <title>Genomics of the genus Arcobacter.</title>
        <authorList>
            <person name="Perez-Cataluna A."/>
            <person name="Figueras M.J."/>
        </authorList>
    </citation>
    <scope>NUCLEOTIDE SEQUENCE [LARGE SCALE GENOMIC DNA]</scope>
    <source>
        <strain evidence="11 12">CECT 7835</strain>
    </source>
</reference>
<feature type="transmembrane region" description="Helical" evidence="9">
    <location>
        <begin position="311"/>
        <end position="334"/>
    </location>
</feature>
<dbReference type="InterPro" id="IPR011622">
    <property type="entry name" value="7TMR_DISM_rcpt_extracell_dom2"/>
</dbReference>
<evidence type="ECO:0000256" key="1">
    <source>
        <dbReference type="ARBA" id="ARBA00000085"/>
    </source>
</evidence>
<organism evidence="11 12">
    <name type="scientific">Halarcobacter bivalviorum</name>
    <dbReference type="NCBI Taxonomy" id="663364"/>
    <lineage>
        <taxon>Bacteria</taxon>
        <taxon>Pseudomonadati</taxon>
        <taxon>Campylobacterota</taxon>
        <taxon>Epsilonproteobacteria</taxon>
        <taxon>Campylobacterales</taxon>
        <taxon>Arcobacteraceae</taxon>
        <taxon>Halarcobacter</taxon>
    </lineage>
</organism>
<dbReference type="InterPro" id="IPR011623">
    <property type="entry name" value="7TMR_DISM_rcpt_extracell_dom1"/>
</dbReference>
<feature type="transmembrane region" description="Helical" evidence="9">
    <location>
        <begin position="228"/>
        <end position="248"/>
    </location>
</feature>
<sequence>MLYSKPITLYENLKEIDILKYSDLYIDYSKELTINDIKKNKDLFQINNNSRLSYGYSPDFNVWIRFKLKNGTNKKLQKILEYDNPLTTHIEFYDLEENSKKIKGLYFRQNDIKTVNSTFKIDLKPNSEKTFYIKANSQITTLIIKLKIWDYLTFFEKELKHQMILALFFGAMFILGIYNLFIFFFTRDISYLYYVIYIIGIIVHHLLYVGFATIYLLPEYWIEKILELAPIIVAIPIIALALFTKEFLNIKQYPKNYKFLNFYLILIPISIIFFMLTDDYDKHRNTLTMLLLIYLMGLTLYATIKKNKQAYFILFGWFVFLISGLTMFLSSAGLFNVYEYFPYIVEASFVSEATIFSIALANRINSLQKEKDDANRRLILHQENETKRLSKKVAIRTKDLKETLIEKELLLKELNHRVKNNMQTIVSLIRLQADEIENDKLQDILVTIQNRINAMSHLHELLYKQDNISHINTYEYFEILVEEVKDSYDKDVDIYLDIKTNIKMEQAVYCGLILNELLTNSFKYAFPNFIGTVDIKLTKEQNKITLIVKDNGIGFKQSSSYNSLGLTLVNTLAVNQLKGEISIDTKNGVETKIVWEDNEQ</sequence>
<keyword evidence="9" id="KW-0472">Membrane</keyword>
<feature type="coiled-coil region" evidence="8">
    <location>
        <begin position="357"/>
        <end position="417"/>
    </location>
</feature>
<comment type="caution">
    <text evidence="11">The sequence shown here is derived from an EMBL/GenBank/DDBJ whole genome shotgun (WGS) entry which is preliminary data.</text>
</comment>
<proteinExistence type="predicted"/>
<dbReference type="InterPro" id="IPR011495">
    <property type="entry name" value="Sig_transdc_His_kin_sub2_dim/P"/>
</dbReference>
<dbReference type="InterPro" id="IPR036890">
    <property type="entry name" value="HATPase_C_sf"/>
</dbReference>
<evidence type="ECO:0000256" key="2">
    <source>
        <dbReference type="ARBA" id="ARBA00012438"/>
    </source>
</evidence>
<evidence type="ECO:0000256" key="6">
    <source>
        <dbReference type="ARBA" id="ARBA00022777"/>
    </source>
</evidence>
<keyword evidence="3" id="KW-0597">Phosphoprotein</keyword>
<dbReference type="PROSITE" id="PS50109">
    <property type="entry name" value="HIS_KIN"/>
    <property type="match status" value="1"/>
</dbReference>
<feature type="transmembrane region" description="Helical" evidence="9">
    <location>
        <begin position="260"/>
        <end position="277"/>
    </location>
</feature>
<feature type="transmembrane region" description="Helical" evidence="9">
    <location>
        <begin position="163"/>
        <end position="185"/>
    </location>
</feature>
<dbReference type="Gene3D" id="3.30.565.10">
    <property type="entry name" value="Histidine kinase-like ATPase, C-terminal domain"/>
    <property type="match status" value="1"/>
</dbReference>
<dbReference type="EC" id="2.7.13.3" evidence="2"/>
<feature type="domain" description="Histidine kinase" evidence="10">
    <location>
        <begin position="413"/>
        <end position="588"/>
    </location>
</feature>
<dbReference type="PANTHER" id="PTHR41523">
    <property type="entry name" value="TWO-COMPONENT SYSTEM SENSOR PROTEIN"/>
    <property type="match status" value="1"/>
</dbReference>
<dbReference type="Pfam" id="PF07696">
    <property type="entry name" value="7TMR-DISMED2"/>
    <property type="match status" value="1"/>
</dbReference>
<name>A0AAX2A823_9BACT</name>
<accession>A0AAX2A823</accession>
<evidence type="ECO:0000313" key="12">
    <source>
        <dbReference type="Proteomes" id="UP000289193"/>
    </source>
</evidence>
<gene>
    <name evidence="11" type="ORF">CRV05_09630</name>
</gene>
<dbReference type="SMART" id="SM00387">
    <property type="entry name" value="HATPase_c"/>
    <property type="match status" value="1"/>
</dbReference>
<dbReference type="AlphaFoldDB" id="A0AAX2A823"/>
<dbReference type="InterPro" id="IPR003594">
    <property type="entry name" value="HATPase_dom"/>
</dbReference>
<evidence type="ECO:0000256" key="9">
    <source>
        <dbReference type="SAM" id="Phobius"/>
    </source>
</evidence>
<keyword evidence="5" id="KW-0547">Nucleotide-binding</keyword>
<dbReference type="Pfam" id="PF02518">
    <property type="entry name" value="HATPase_c"/>
    <property type="match status" value="1"/>
</dbReference>